<dbReference type="PANTHER" id="PTHR11803:SF39">
    <property type="entry name" value="2-IMINOBUTANOATE_2-IMINOPROPANOATE DEAMINASE"/>
    <property type="match status" value="1"/>
</dbReference>
<protein>
    <submittedName>
        <fullName evidence="1">Uncharacterized protein</fullName>
    </submittedName>
</protein>
<dbReference type="SUPFAM" id="SSF55298">
    <property type="entry name" value="YjgF-like"/>
    <property type="match status" value="1"/>
</dbReference>
<name>A0ABM7JTM1_MYCNT</name>
<dbReference type="Proteomes" id="UP000465812">
    <property type="component" value="Chromosome"/>
</dbReference>
<dbReference type="EMBL" id="AP022590">
    <property type="protein sequence ID" value="BBY38910.1"/>
    <property type="molecule type" value="Genomic_DNA"/>
</dbReference>
<evidence type="ECO:0000313" key="2">
    <source>
        <dbReference type="Proteomes" id="UP000465812"/>
    </source>
</evidence>
<dbReference type="PANTHER" id="PTHR11803">
    <property type="entry name" value="2-IMINOBUTANOATE/2-IMINOPROPANOATE DEAMINASE RIDA"/>
    <property type="match status" value="1"/>
</dbReference>
<sequence length="143" mass="16090">MAHMGTPIFSVTPGYGDHQLRKFHYSQVVRYGDRVETAGQGGWDEHWRYSKSVRDQVVQAFDNVERTLATAGASWRDVVHVHSYHLPAADGQIGREHLDTMVEQFRRRMGDRAPLWTCIGVAALASPEMRVEIQATAILADQG</sequence>
<proteinExistence type="predicted"/>
<accession>A0ABM7JTM1</accession>
<organism evidence="1 2">
    <name type="scientific">Mycobacterium mantenii</name>
    <dbReference type="NCBI Taxonomy" id="560555"/>
    <lineage>
        <taxon>Bacteria</taxon>
        <taxon>Bacillati</taxon>
        <taxon>Actinomycetota</taxon>
        <taxon>Actinomycetes</taxon>
        <taxon>Mycobacteriales</taxon>
        <taxon>Mycobacteriaceae</taxon>
        <taxon>Mycobacterium</taxon>
        <taxon>Mycobacterium avium complex (MAC)</taxon>
    </lineage>
</organism>
<dbReference type="InterPro" id="IPR035959">
    <property type="entry name" value="RutC-like_sf"/>
</dbReference>
<keyword evidence="2" id="KW-1185">Reference proteome</keyword>
<dbReference type="InterPro" id="IPR006175">
    <property type="entry name" value="YjgF/YER057c/UK114"/>
</dbReference>
<dbReference type="Pfam" id="PF01042">
    <property type="entry name" value="Ribonuc_L-PSP"/>
    <property type="match status" value="1"/>
</dbReference>
<reference evidence="1 2" key="1">
    <citation type="journal article" date="2019" name="Emerg. Microbes Infect.">
        <title>Comprehensive subspecies identification of 175 nontuberculous mycobacteria species based on 7547 genomic profiles.</title>
        <authorList>
            <person name="Matsumoto Y."/>
            <person name="Kinjo T."/>
            <person name="Motooka D."/>
            <person name="Nabeya D."/>
            <person name="Jung N."/>
            <person name="Uechi K."/>
            <person name="Horii T."/>
            <person name="Iida T."/>
            <person name="Fujita J."/>
            <person name="Nakamura S."/>
        </authorList>
    </citation>
    <scope>NUCLEOTIDE SEQUENCE [LARGE SCALE GENOMIC DNA]</scope>
    <source>
        <strain evidence="1 2">JCM 18113</strain>
    </source>
</reference>
<evidence type="ECO:0000313" key="1">
    <source>
        <dbReference type="EMBL" id="BBY38910.1"/>
    </source>
</evidence>
<gene>
    <name evidence="1" type="ORF">MMAN_30440</name>
</gene>
<dbReference type="Gene3D" id="3.30.1330.40">
    <property type="entry name" value="RutC-like"/>
    <property type="match status" value="1"/>
</dbReference>
<dbReference type="RefSeq" id="WP_308204199.1">
    <property type="nucleotide sequence ID" value="NZ_AP022590.1"/>
</dbReference>